<dbReference type="RefSeq" id="WP_354701571.1">
    <property type="nucleotide sequence ID" value="NZ_CP114014.1"/>
</dbReference>
<dbReference type="InterPro" id="IPR011330">
    <property type="entry name" value="Glyco_hydro/deAcase_b/a-brl"/>
</dbReference>
<accession>A0AAU7ATR6</accession>
<protein>
    <submittedName>
        <fullName evidence="2">Peptidoglycan-N-acetylglucosamine deacetylase</fullName>
        <ecNumber evidence="2">3.5.1.104</ecNumber>
    </submittedName>
</protein>
<dbReference type="GO" id="GO:0016810">
    <property type="term" value="F:hydrolase activity, acting on carbon-nitrogen (but not peptide) bonds"/>
    <property type="evidence" value="ECO:0007669"/>
    <property type="project" value="InterPro"/>
</dbReference>
<evidence type="ECO:0000259" key="1">
    <source>
        <dbReference type="PROSITE" id="PS51677"/>
    </source>
</evidence>
<dbReference type="EMBL" id="CP114014">
    <property type="protein sequence ID" value="XAY05050.1"/>
    <property type="molecule type" value="Genomic_DNA"/>
</dbReference>
<proteinExistence type="predicted"/>
<dbReference type="PANTHER" id="PTHR10587">
    <property type="entry name" value="GLYCOSYL TRANSFERASE-RELATED"/>
    <property type="match status" value="1"/>
</dbReference>
<dbReference type="SUPFAM" id="SSF88713">
    <property type="entry name" value="Glycoside hydrolase/deacetylase"/>
    <property type="match status" value="1"/>
</dbReference>
<name>A0AAU7ATR6_9ACTN</name>
<reference evidence="2" key="1">
    <citation type="submission" date="2022-12" db="EMBL/GenBank/DDBJ databases">
        <title>Paraconexibacter alkalitolerans sp. nov. and Baekduia alba sp. nov., isolated from soil and emended description of the genera Paraconexibacter (Chun et al., 2020) and Baekduia (An et al., 2020).</title>
        <authorList>
            <person name="Vieira S."/>
            <person name="Huber K.J."/>
            <person name="Geppert A."/>
            <person name="Wolf J."/>
            <person name="Neumann-Schaal M."/>
            <person name="Muesken M."/>
            <person name="Overmann J."/>
        </authorList>
    </citation>
    <scope>NUCLEOTIDE SEQUENCE</scope>
    <source>
        <strain evidence="2">AEG42_29</strain>
    </source>
</reference>
<evidence type="ECO:0000313" key="2">
    <source>
        <dbReference type="EMBL" id="XAY05050.1"/>
    </source>
</evidence>
<dbReference type="InterPro" id="IPR050248">
    <property type="entry name" value="Polysacc_deacetylase_ArnD"/>
</dbReference>
<gene>
    <name evidence="2" type="ORF">DSM112329_01891</name>
</gene>
<organism evidence="2">
    <name type="scientific">Paraconexibacter sp. AEG42_29</name>
    <dbReference type="NCBI Taxonomy" id="2997339"/>
    <lineage>
        <taxon>Bacteria</taxon>
        <taxon>Bacillati</taxon>
        <taxon>Actinomycetota</taxon>
        <taxon>Thermoleophilia</taxon>
        <taxon>Solirubrobacterales</taxon>
        <taxon>Paraconexibacteraceae</taxon>
        <taxon>Paraconexibacter</taxon>
    </lineage>
</organism>
<sequence>MTAGASSAAGVALTFDDGPDPRWTPAVLDALADAGAHATFFLMAPRAARHPELVRRIRDGGHAIGLHCERHVRHSELTAAALEEDTRVALGRFADVGEHPVLWRTPWGIVAEHTPAVARRHDLCLVHWTADTEDWAGHDPDAMLGRVAPDIQPGAVVLAHDGLGPGSTRDGCANTVALIAPLVALAADRGLACRALTEPAVAVRA</sequence>
<dbReference type="Gene3D" id="3.20.20.370">
    <property type="entry name" value="Glycoside hydrolase/deacetylase"/>
    <property type="match status" value="1"/>
</dbReference>
<keyword evidence="2" id="KW-0378">Hydrolase</keyword>
<dbReference type="CDD" id="cd10917">
    <property type="entry name" value="CE4_NodB_like_6s_7s"/>
    <property type="match status" value="1"/>
</dbReference>
<dbReference type="GO" id="GO:0005975">
    <property type="term" value="P:carbohydrate metabolic process"/>
    <property type="evidence" value="ECO:0007669"/>
    <property type="project" value="InterPro"/>
</dbReference>
<dbReference type="KEGG" id="parq:DSM112329_01891"/>
<dbReference type="PANTHER" id="PTHR10587:SF137">
    <property type="entry name" value="4-DEOXY-4-FORMAMIDO-L-ARABINOSE-PHOSPHOUNDECAPRENOL DEFORMYLASE ARND-RELATED"/>
    <property type="match status" value="1"/>
</dbReference>
<dbReference type="InterPro" id="IPR002509">
    <property type="entry name" value="NODB_dom"/>
</dbReference>
<dbReference type="PROSITE" id="PS51677">
    <property type="entry name" value="NODB"/>
    <property type="match status" value="1"/>
</dbReference>
<dbReference type="Pfam" id="PF01522">
    <property type="entry name" value="Polysacc_deac_1"/>
    <property type="match status" value="1"/>
</dbReference>
<dbReference type="AlphaFoldDB" id="A0AAU7ATR6"/>
<feature type="domain" description="NodB homology" evidence="1">
    <location>
        <begin position="9"/>
        <end position="194"/>
    </location>
</feature>
<dbReference type="EC" id="3.5.1.104" evidence="2"/>